<evidence type="ECO:0000313" key="3">
    <source>
        <dbReference type="EMBL" id="KAG2173462.1"/>
    </source>
</evidence>
<dbReference type="GO" id="GO:0005975">
    <property type="term" value="P:carbohydrate metabolic process"/>
    <property type="evidence" value="ECO:0007669"/>
    <property type="project" value="InterPro"/>
</dbReference>
<sequence length="776" mass="87591">MKVPFSSFLDSSLLLISQIECFHPMKGGFTFVIVQVVALAHLATAKLSPSSAKGNLKYVDPLIGTYSDFEQSEYGGMIPSTGMSKSPPFAMTRWSAMTRLNNVSTCPYVYSDTTIHGFIGTHQPAIWMGEFGQVVVAPGVGNVKTNFADRGLPFTHDHETATPYYYKVTMHAEANQNITAETTATSRVGLMRFSFNGRSSSHVIIDATRENVQGEITISPDQREIFGRNPERQDDKLGPFKARNFNGYFVARFDQPFSSWGTITNGRVYENKTTMTSTWLSAYVMFPEKTSQVNVRVGTSFISIEQARKNLDTEIPDGATLEKTSRHIESVWAEKLDRVNIEGASQDQLTILYTGMFHSLQYPNEKSESNETGTYYYSGYDDSVHEGDFSYTGYSIWDIFRAEWAFLIIFAPERVPGMITSMLQTYKESGRLPMWENLVETNIMVCTWASSLIAEALRKGINDFDLDTAWEAVWKDAMVPPKDDLTLQYYDREENTPQEARAGLTLYKKNGWVPAVRTAEAGTRTLEYAWADFSVAVVANYTGHRNKSKFFLERSENYRNAFNNNTTFMEARMEDGSWNDDASTWTEGNKWIYTFNVPHNFSGLRSLFNETEAFEKKLDMYFQGGHNDQSNEPSHATPFAYLYANKPHKTQFVIRDLLQTSYNVSVDGLSGNEDCGQMSAWAFFNYLGFYPVNPTSGEYMVGTPAFDKVTLDLPGREQNLVISAPGAPSKPYIKSLYLDGRNALSKPILTHEQLMEAKEIGFEMSETPQAWGRDTL</sequence>
<dbReference type="InterPro" id="IPR005887">
    <property type="entry name" value="GH92_a_mannosidase_put"/>
</dbReference>
<name>A0A8H7PGD7_9FUNG</name>
<dbReference type="GO" id="GO:0005634">
    <property type="term" value="C:nucleus"/>
    <property type="evidence" value="ECO:0007669"/>
    <property type="project" value="TreeGrafter"/>
</dbReference>
<evidence type="ECO:0000313" key="4">
    <source>
        <dbReference type="Proteomes" id="UP000612746"/>
    </source>
</evidence>
<proteinExistence type="predicted"/>
<dbReference type="GO" id="GO:0000224">
    <property type="term" value="F:peptide-N4-(N-acetyl-beta-glucosaminyl)asparagine amidase activity"/>
    <property type="evidence" value="ECO:0007669"/>
    <property type="project" value="TreeGrafter"/>
</dbReference>
<dbReference type="OrthoDB" id="2348006at2759"/>
<dbReference type="InterPro" id="IPR014718">
    <property type="entry name" value="GH-type_carb-bd"/>
</dbReference>
<evidence type="ECO:0000259" key="1">
    <source>
        <dbReference type="Pfam" id="PF07971"/>
    </source>
</evidence>
<dbReference type="GO" id="GO:0005829">
    <property type="term" value="C:cytosol"/>
    <property type="evidence" value="ECO:0007669"/>
    <property type="project" value="TreeGrafter"/>
</dbReference>
<dbReference type="InterPro" id="IPR012939">
    <property type="entry name" value="Glyco_hydro_92"/>
</dbReference>
<reference evidence="3" key="1">
    <citation type="submission" date="2020-12" db="EMBL/GenBank/DDBJ databases">
        <title>Metabolic potential, ecology and presence of endohyphal bacteria is reflected in genomic diversity of Mucoromycotina.</title>
        <authorList>
            <person name="Muszewska A."/>
            <person name="Okrasinska A."/>
            <person name="Steczkiewicz K."/>
            <person name="Drgas O."/>
            <person name="Orlowska M."/>
            <person name="Perlinska-Lenart U."/>
            <person name="Aleksandrzak-Piekarczyk T."/>
            <person name="Szatraj K."/>
            <person name="Zielenkiewicz U."/>
            <person name="Pilsyk S."/>
            <person name="Malc E."/>
            <person name="Mieczkowski P."/>
            <person name="Kruszewska J.S."/>
            <person name="Biernat P."/>
            <person name="Pawlowska J."/>
        </authorList>
    </citation>
    <scope>NUCLEOTIDE SEQUENCE</scope>
    <source>
        <strain evidence="3">WA0000051536</strain>
    </source>
</reference>
<keyword evidence="4" id="KW-1185">Reference proteome</keyword>
<dbReference type="Gene3D" id="3.30.2080.10">
    <property type="entry name" value="GH92 mannosidase domain"/>
    <property type="match status" value="1"/>
</dbReference>
<dbReference type="Gene3D" id="1.20.1050.60">
    <property type="entry name" value="alpha-1,2-mannosidase"/>
    <property type="match status" value="1"/>
</dbReference>
<dbReference type="GO" id="GO:0006516">
    <property type="term" value="P:glycoprotein catabolic process"/>
    <property type="evidence" value="ECO:0007669"/>
    <property type="project" value="TreeGrafter"/>
</dbReference>
<dbReference type="NCBIfam" id="TIGR01180">
    <property type="entry name" value="aman2_put"/>
    <property type="match status" value="1"/>
</dbReference>
<feature type="domain" description="Glycosyl hydrolase family 92" evidence="1">
    <location>
        <begin position="306"/>
        <end position="765"/>
    </location>
</feature>
<dbReference type="GO" id="GO:0030246">
    <property type="term" value="F:carbohydrate binding"/>
    <property type="evidence" value="ECO:0007669"/>
    <property type="project" value="InterPro"/>
</dbReference>
<dbReference type="InterPro" id="IPR041371">
    <property type="entry name" value="GH92_N"/>
</dbReference>
<comment type="caution">
    <text evidence="3">The sequence shown here is derived from an EMBL/GenBank/DDBJ whole genome shotgun (WGS) entry which is preliminary data.</text>
</comment>
<dbReference type="InterPro" id="IPR008928">
    <property type="entry name" value="6-hairpin_glycosidase_sf"/>
</dbReference>
<feature type="domain" description="Glycosyl hydrolase family 92 N-terminal" evidence="2">
    <location>
        <begin position="58"/>
        <end position="300"/>
    </location>
</feature>
<organism evidence="3 4">
    <name type="scientific">Umbelopsis vinacea</name>
    <dbReference type="NCBI Taxonomy" id="44442"/>
    <lineage>
        <taxon>Eukaryota</taxon>
        <taxon>Fungi</taxon>
        <taxon>Fungi incertae sedis</taxon>
        <taxon>Mucoromycota</taxon>
        <taxon>Mucoromycotina</taxon>
        <taxon>Umbelopsidomycetes</taxon>
        <taxon>Umbelopsidales</taxon>
        <taxon>Umbelopsidaceae</taxon>
        <taxon>Umbelopsis</taxon>
    </lineage>
</organism>
<dbReference type="Gene3D" id="2.70.98.10">
    <property type="match status" value="1"/>
</dbReference>
<dbReference type="Pfam" id="PF07971">
    <property type="entry name" value="Glyco_hydro_92"/>
    <property type="match status" value="1"/>
</dbReference>
<dbReference type="PANTHER" id="PTHR12143:SF43">
    <property type="entry name" value="PUTATIVE-RELATED"/>
    <property type="match status" value="1"/>
</dbReference>
<dbReference type="Gene3D" id="1.20.1610.10">
    <property type="entry name" value="alpha-1,2-mannosidases domains"/>
    <property type="match status" value="1"/>
</dbReference>
<evidence type="ECO:0008006" key="5">
    <source>
        <dbReference type="Google" id="ProtNLM"/>
    </source>
</evidence>
<dbReference type="FunFam" id="1.20.1050.60:FF:000001">
    <property type="entry name" value="Putative alpha-1,2-mannosidase"/>
    <property type="match status" value="1"/>
</dbReference>
<dbReference type="AlphaFoldDB" id="A0A8H7PGD7"/>
<gene>
    <name evidence="3" type="ORF">INT44_008814</name>
</gene>
<dbReference type="EMBL" id="JAEPRA010000019">
    <property type="protein sequence ID" value="KAG2173462.1"/>
    <property type="molecule type" value="Genomic_DNA"/>
</dbReference>
<dbReference type="Pfam" id="PF17678">
    <property type="entry name" value="Glyco_hydro_92N"/>
    <property type="match status" value="1"/>
</dbReference>
<protein>
    <recommendedName>
        <fullName evidence="5">Glycoside hydrolase family 92 protein</fullName>
    </recommendedName>
</protein>
<dbReference type="Proteomes" id="UP000612746">
    <property type="component" value="Unassembled WGS sequence"/>
</dbReference>
<dbReference type="InterPro" id="IPR050883">
    <property type="entry name" value="PNGase"/>
</dbReference>
<accession>A0A8H7PGD7</accession>
<dbReference type="PANTHER" id="PTHR12143">
    <property type="entry name" value="PEPTIDE N-GLYCANASE PNGASE -RELATED"/>
    <property type="match status" value="1"/>
</dbReference>
<dbReference type="SUPFAM" id="SSF48208">
    <property type="entry name" value="Six-hairpin glycosidases"/>
    <property type="match status" value="1"/>
</dbReference>
<evidence type="ECO:0000259" key="2">
    <source>
        <dbReference type="Pfam" id="PF17678"/>
    </source>
</evidence>